<dbReference type="Gene3D" id="3.40.190.10">
    <property type="entry name" value="Periplasmic binding protein-like II"/>
    <property type="match status" value="2"/>
</dbReference>
<dbReference type="Pfam" id="PF01547">
    <property type="entry name" value="SBP_bac_1"/>
    <property type="match status" value="1"/>
</dbReference>
<dbReference type="InterPro" id="IPR006059">
    <property type="entry name" value="SBP"/>
</dbReference>
<sequence>MKYGPLLQATHRSVLALTGSMMFFIGGWAHAAETNIELPSYYPSDYQSLIDAAQKEDGSLVIYSSYTQEAWNPVFKAFQDKYPFVKNIKNLDIEGEEVYQRLRMESSRGTPSGDIVEIQPNIGAKLRDEQELVLPYTSPEASQYPSDLIQPYPNGYQYAVSALVIGYNTKILPKPVGSIKDIADQIKEFGDSGLMVGVRNISSSFALTAYYTLLNHKPELWEQFETILPHSKPEGSSGSLLTKLQTGEYAAAVFMSDSTMLPAVAQSGGLLAAVIAKDGTPFLGGAVSIAANSPRPNTAKLFLDFMLSHEGQQAILKGGRPAIRNGLEKVDGLYSFEEATSAIPADAVAIVPFSELPADQVSAFTERWKATAAK</sequence>
<evidence type="ECO:0008006" key="6">
    <source>
        <dbReference type="Google" id="ProtNLM"/>
    </source>
</evidence>
<keyword evidence="1 3" id="KW-0732">Signal</keyword>
<comment type="caution">
    <text evidence="4">The sequence shown here is derived from an EMBL/GenBank/DDBJ whole genome shotgun (WGS) entry which is preliminary data.</text>
</comment>
<protein>
    <recommendedName>
        <fullName evidence="6">ABC transporter substrate-binding protein</fullName>
    </recommendedName>
</protein>
<keyword evidence="5" id="KW-1185">Reference proteome</keyword>
<gene>
    <name evidence="4" type="ORF">DKP76_02805</name>
</gene>
<dbReference type="AlphaFoldDB" id="A0A316JE08"/>
<evidence type="ECO:0000256" key="3">
    <source>
        <dbReference type="SAM" id="SignalP"/>
    </source>
</evidence>
<accession>A0A316JE08</accession>
<dbReference type="Proteomes" id="UP000245865">
    <property type="component" value="Unassembled WGS sequence"/>
</dbReference>
<evidence type="ECO:0000256" key="1">
    <source>
        <dbReference type="ARBA" id="ARBA00022729"/>
    </source>
</evidence>
<reference evidence="4 5" key="1">
    <citation type="submission" date="2018-05" db="EMBL/GenBank/DDBJ databases">
        <title>Comparative genomic sequence analysis between strain HN4 and CCM 8460T (Falsochrobactrum ovis) will provide more evidence to prove that HN4 is a new species of Falsochrobactrum.</title>
        <authorList>
            <person name="Lyu W."/>
            <person name="Sun L."/>
            <person name="Yao L."/>
        </authorList>
    </citation>
    <scope>NUCLEOTIDE SEQUENCE [LARGE SCALE GENOMIC DNA]</scope>
    <source>
        <strain evidence="4 5">HN4</strain>
    </source>
</reference>
<evidence type="ECO:0000256" key="2">
    <source>
        <dbReference type="ARBA" id="ARBA00022764"/>
    </source>
</evidence>
<evidence type="ECO:0000313" key="5">
    <source>
        <dbReference type="Proteomes" id="UP000245865"/>
    </source>
</evidence>
<dbReference type="OrthoDB" id="305758at2"/>
<dbReference type="SUPFAM" id="SSF53850">
    <property type="entry name" value="Periplasmic binding protein-like II"/>
    <property type="match status" value="1"/>
</dbReference>
<proteinExistence type="predicted"/>
<organism evidence="4 5">
    <name type="scientific">Falsochrobactrum shanghaiense</name>
    <dbReference type="NCBI Taxonomy" id="2201899"/>
    <lineage>
        <taxon>Bacteria</taxon>
        <taxon>Pseudomonadati</taxon>
        <taxon>Pseudomonadota</taxon>
        <taxon>Alphaproteobacteria</taxon>
        <taxon>Hyphomicrobiales</taxon>
        <taxon>Brucellaceae</taxon>
        <taxon>Falsochrobactrum</taxon>
    </lineage>
</organism>
<evidence type="ECO:0000313" key="4">
    <source>
        <dbReference type="EMBL" id="PWL19491.1"/>
    </source>
</evidence>
<dbReference type="PANTHER" id="PTHR30006:SF2">
    <property type="entry name" value="ABC TRANSPORTER SUBSTRATE-BINDING PROTEIN"/>
    <property type="match status" value="1"/>
</dbReference>
<name>A0A316JE08_9HYPH</name>
<dbReference type="PANTHER" id="PTHR30006">
    <property type="entry name" value="THIAMINE-BINDING PERIPLASMIC PROTEIN-RELATED"/>
    <property type="match status" value="1"/>
</dbReference>
<feature type="chain" id="PRO_5016326698" description="ABC transporter substrate-binding protein" evidence="3">
    <location>
        <begin position="32"/>
        <end position="374"/>
    </location>
</feature>
<feature type="signal peptide" evidence="3">
    <location>
        <begin position="1"/>
        <end position="31"/>
    </location>
</feature>
<dbReference type="RefSeq" id="WP_109704879.1">
    <property type="nucleotide sequence ID" value="NZ_QGDB01000001.1"/>
</dbReference>
<dbReference type="EMBL" id="QGDB01000001">
    <property type="protein sequence ID" value="PWL19491.1"/>
    <property type="molecule type" value="Genomic_DNA"/>
</dbReference>
<keyword evidence="2" id="KW-0574">Periplasm</keyword>